<accession>A0A7N0UBE5</accession>
<name>A0A7N0UBE5_KALFE</name>
<protein>
    <submittedName>
        <fullName evidence="1">Uncharacterized protein</fullName>
    </submittedName>
</protein>
<dbReference type="AlphaFoldDB" id="A0A7N0UBE5"/>
<dbReference type="Gramene" id="Kaladp0058s0629.1.v1.1">
    <property type="protein sequence ID" value="Kaladp0058s0629.1.v1.1"/>
    <property type="gene ID" value="Kaladp0058s0629.v1.1"/>
</dbReference>
<keyword evidence="2" id="KW-1185">Reference proteome</keyword>
<dbReference type="EnsemblPlants" id="Kaladp0058s0629.1.v1.1">
    <property type="protein sequence ID" value="Kaladp0058s0629.1.v1.1"/>
    <property type="gene ID" value="Kaladp0058s0629.v1.1"/>
</dbReference>
<proteinExistence type="predicted"/>
<organism evidence="1 2">
    <name type="scientific">Kalanchoe fedtschenkoi</name>
    <name type="common">Lavender scallops</name>
    <name type="synonym">South American air plant</name>
    <dbReference type="NCBI Taxonomy" id="63787"/>
    <lineage>
        <taxon>Eukaryota</taxon>
        <taxon>Viridiplantae</taxon>
        <taxon>Streptophyta</taxon>
        <taxon>Embryophyta</taxon>
        <taxon>Tracheophyta</taxon>
        <taxon>Spermatophyta</taxon>
        <taxon>Magnoliopsida</taxon>
        <taxon>eudicotyledons</taxon>
        <taxon>Gunneridae</taxon>
        <taxon>Pentapetalae</taxon>
        <taxon>Saxifragales</taxon>
        <taxon>Crassulaceae</taxon>
        <taxon>Kalanchoe</taxon>
    </lineage>
</organism>
<dbReference type="Proteomes" id="UP000594263">
    <property type="component" value="Unplaced"/>
</dbReference>
<evidence type="ECO:0000313" key="2">
    <source>
        <dbReference type="Proteomes" id="UP000594263"/>
    </source>
</evidence>
<reference evidence="1" key="1">
    <citation type="submission" date="2021-01" db="UniProtKB">
        <authorList>
            <consortium name="EnsemblPlants"/>
        </authorList>
    </citation>
    <scope>IDENTIFICATION</scope>
</reference>
<evidence type="ECO:0000313" key="1">
    <source>
        <dbReference type="EnsemblPlants" id="Kaladp0058s0629.1.v1.1"/>
    </source>
</evidence>
<sequence length="69" mass="8112">MTGGDQHHELRIMLLMNLNLPWDLFNFHHMEDSQCLLRVPQTSTCTVRIEQADVTQDNFFRCNQADFGM</sequence>